<evidence type="ECO:0000313" key="3">
    <source>
        <dbReference type="Proteomes" id="UP001595828"/>
    </source>
</evidence>
<sequence length="180" mass="19363">MRKAAIAMMALATLAGAGTALAKDKAAKDKAPPEVVRQLVECRQIADNAARLACFDRQVAVFAEATQSHEIVVADRKDIQEAKRGLFGFAAPVGRLLGFGGGDDEATEIKRIDTKVATVRSIPNGWRLSFDEGGVWEQVDLKNFVMSPKIGQKAAITKGAFGSYFVSVNGQPGIKMRRVE</sequence>
<proteinExistence type="predicted"/>
<organism evidence="2 3">
    <name type="scientific">Novosphingobium tardum</name>
    <dbReference type="NCBI Taxonomy" id="1538021"/>
    <lineage>
        <taxon>Bacteria</taxon>
        <taxon>Pseudomonadati</taxon>
        <taxon>Pseudomonadota</taxon>
        <taxon>Alphaproteobacteria</taxon>
        <taxon>Sphingomonadales</taxon>
        <taxon>Sphingomonadaceae</taxon>
        <taxon>Novosphingobium</taxon>
    </lineage>
</organism>
<dbReference type="RefSeq" id="WP_379537344.1">
    <property type="nucleotide sequence ID" value="NZ_JBHSDR010000003.1"/>
</dbReference>
<dbReference type="Proteomes" id="UP001595828">
    <property type="component" value="Unassembled WGS sequence"/>
</dbReference>
<evidence type="ECO:0000313" key="2">
    <source>
        <dbReference type="EMBL" id="MFC4293863.1"/>
    </source>
</evidence>
<keyword evidence="1" id="KW-0732">Signal</keyword>
<reference evidence="3" key="1">
    <citation type="journal article" date="2019" name="Int. J. Syst. Evol. Microbiol.">
        <title>The Global Catalogue of Microorganisms (GCM) 10K type strain sequencing project: providing services to taxonomists for standard genome sequencing and annotation.</title>
        <authorList>
            <consortium name="The Broad Institute Genomics Platform"/>
            <consortium name="The Broad Institute Genome Sequencing Center for Infectious Disease"/>
            <person name="Wu L."/>
            <person name="Ma J."/>
        </authorList>
    </citation>
    <scope>NUCLEOTIDE SEQUENCE [LARGE SCALE GENOMIC DNA]</scope>
    <source>
        <strain evidence="3">CGMCC 1.12989</strain>
    </source>
</reference>
<feature type="signal peptide" evidence="1">
    <location>
        <begin position="1"/>
        <end position="22"/>
    </location>
</feature>
<gene>
    <name evidence="2" type="ORF">ACFO0A_02195</name>
</gene>
<keyword evidence="3" id="KW-1185">Reference proteome</keyword>
<comment type="caution">
    <text evidence="2">The sequence shown here is derived from an EMBL/GenBank/DDBJ whole genome shotgun (WGS) entry which is preliminary data.</text>
</comment>
<accession>A0ABV8RKC1</accession>
<dbReference type="EMBL" id="JBHSDR010000003">
    <property type="protein sequence ID" value="MFC4293863.1"/>
    <property type="molecule type" value="Genomic_DNA"/>
</dbReference>
<evidence type="ECO:0000256" key="1">
    <source>
        <dbReference type="SAM" id="SignalP"/>
    </source>
</evidence>
<name>A0ABV8RKC1_9SPHN</name>
<protein>
    <submittedName>
        <fullName evidence="2">Uncharacterized protein</fullName>
    </submittedName>
</protein>
<feature type="chain" id="PRO_5046870978" evidence="1">
    <location>
        <begin position="23"/>
        <end position="180"/>
    </location>
</feature>